<dbReference type="EMBL" id="JACOGK010000006">
    <property type="protein sequence ID" value="MBC3536254.1"/>
    <property type="molecule type" value="Genomic_DNA"/>
</dbReference>
<keyword evidence="1" id="KW-1133">Transmembrane helix</keyword>
<protein>
    <submittedName>
        <fullName evidence="3">Metallophosphoesterase</fullName>
    </submittedName>
</protein>
<keyword evidence="1" id="KW-0472">Membrane</keyword>
<feature type="transmembrane region" description="Helical" evidence="1">
    <location>
        <begin position="73"/>
        <end position="94"/>
    </location>
</feature>
<keyword evidence="4" id="KW-1185">Reference proteome</keyword>
<evidence type="ECO:0000313" key="3">
    <source>
        <dbReference type="EMBL" id="MBC3536254.1"/>
    </source>
</evidence>
<dbReference type="InterPro" id="IPR029052">
    <property type="entry name" value="Metallo-depent_PP-like"/>
</dbReference>
<sequence length="364" mass="41288">MFNRIVFFWKIGCIGALLGCVNWFMYHQGLPFLSSWWTLLPFLLLPFSFSLAYNAIHAVPSWLEKIFAWTGGYWFVFTLYSFFFALLYGLAFLLCALSRSLSLWHLYAPLAAQVLFVLCLLLLCYGSWHALHPVTRTVTVQTDKLTAPVTLAFLTDLHLGPLQSNWYSRRLVKRINDLSADAVILGGDLIDAHLDFVLRDGSYRAFEQIKARLGTYAVFGNHDFFDGDIDREDQYFSSIRFLRHEQWELVPGLVLTGLNDYIHFPSATVPACDPGQFNILIDHEPLRISQAEAAGYDLYLGGHTHAGQFFPVTAITNRLYQLNYGSRYFGKLLAIVSSGYGSWGMPFRTGPAPEIVVIKIKGRP</sequence>
<feature type="transmembrane region" description="Helical" evidence="1">
    <location>
        <begin position="6"/>
        <end position="24"/>
    </location>
</feature>
<evidence type="ECO:0000313" key="4">
    <source>
        <dbReference type="Proteomes" id="UP000606870"/>
    </source>
</evidence>
<dbReference type="InterPro" id="IPR051158">
    <property type="entry name" value="Metallophosphoesterase_sf"/>
</dbReference>
<comment type="caution">
    <text evidence="3">The sequence shown here is derived from an EMBL/GenBank/DDBJ whole genome shotgun (WGS) entry which is preliminary data.</text>
</comment>
<evidence type="ECO:0000256" key="1">
    <source>
        <dbReference type="SAM" id="Phobius"/>
    </source>
</evidence>
<proteinExistence type="predicted"/>
<dbReference type="SUPFAM" id="SSF56300">
    <property type="entry name" value="Metallo-dependent phosphatases"/>
    <property type="match status" value="1"/>
</dbReference>
<accession>A0ABR6VGC8</accession>
<evidence type="ECO:0000259" key="2">
    <source>
        <dbReference type="Pfam" id="PF00149"/>
    </source>
</evidence>
<gene>
    <name evidence="3" type="ORF">H8J70_03175</name>
</gene>
<reference evidence="3 4" key="1">
    <citation type="submission" date="2020-08" db="EMBL/GenBank/DDBJ databases">
        <authorList>
            <person name="Liu C."/>
            <person name="Sun Q."/>
        </authorList>
    </citation>
    <scope>NUCLEOTIDE SEQUENCE [LARGE SCALE GENOMIC DNA]</scope>
    <source>
        <strain evidence="3 4">NSJ-59</strain>
    </source>
</reference>
<dbReference type="InterPro" id="IPR004843">
    <property type="entry name" value="Calcineurin-like_PHP"/>
</dbReference>
<dbReference type="Pfam" id="PF00149">
    <property type="entry name" value="Metallophos"/>
    <property type="match status" value="1"/>
</dbReference>
<dbReference type="Proteomes" id="UP000606870">
    <property type="component" value="Unassembled WGS sequence"/>
</dbReference>
<feature type="domain" description="Calcineurin-like phosphoesterase" evidence="2">
    <location>
        <begin position="150"/>
        <end position="306"/>
    </location>
</feature>
<name>A0ABR6VGC8_9FIRM</name>
<feature type="transmembrane region" description="Helical" evidence="1">
    <location>
        <begin position="36"/>
        <end position="53"/>
    </location>
</feature>
<feature type="transmembrane region" description="Helical" evidence="1">
    <location>
        <begin position="106"/>
        <end position="128"/>
    </location>
</feature>
<dbReference type="PANTHER" id="PTHR31302">
    <property type="entry name" value="TRANSMEMBRANE PROTEIN WITH METALLOPHOSPHOESTERASE DOMAIN-RELATED"/>
    <property type="match status" value="1"/>
</dbReference>
<dbReference type="PANTHER" id="PTHR31302:SF0">
    <property type="entry name" value="TRANSMEMBRANE PROTEIN WITH METALLOPHOSPHOESTERASE DOMAIN"/>
    <property type="match status" value="1"/>
</dbReference>
<dbReference type="RefSeq" id="WP_186502413.1">
    <property type="nucleotide sequence ID" value="NZ_JACOGK010000006.1"/>
</dbReference>
<organism evidence="3 4">
    <name type="scientific">Megasphaera hominis</name>
    <dbReference type="NCBI Taxonomy" id="159836"/>
    <lineage>
        <taxon>Bacteria</taxon>
        <taxon>Bacillati</taxon>
        <taxon>Bacillota</taxon>
        <taxon>Negativicutes</taxon>
        <taxon>Veillonellales</taxon>
        <taxon>Veillonellaceae</taxon>
        <taxon>Megasphaera</taxon>
    </lineage>
</organism>
<dbReference type="Gene3D" id="3.60.21.10">
    <property type="match status" value="1"/>
</dbReference>
<keyword evidence="1" id="KW-0812">Transmembrane</keyword>